<name>A0AAV9XAK8_9PEZI</name>
<keyword evidence="1" id="KW-0732">Signal</keyword>
<dbReference type="AlphaFoldDB" id="A0AAV9XAK8"/>
<accession>A0AAV9XAK8</accession>
<dbReference type="Proteomes" id="UP001365542">
    <property type="component" value="Unassembled WGS sequence"/>
</dbReference>
<evidence type="ECO:0000256" key="1">
    <source>
        <dbReference type="SAM" id="SignalP"/>
    </source>
</evidence>
<protein>
    <submittedName>
        <fullName evidence="2">Uncharacterized protein</fullName>
    </submittedName>
</protein>
<reference evidence="2 3" key="1">
    <citation type="submission" date="2019-10" db="EMBL/GenBank/DDBJ databases">
        <authorList>
            <person name="Palmer J.M."/>
        </authorList>
    </citation>
    <scope>NUCLEOTIDE SEQUENCE [LARGE SCALE GENOMIC DNA]</scope>
    <source>
        <strain evidence="2 3">TWF694</strain>
    </source>
</reference>
<evidence type="ECO:0000313" key="3">
    <source>
        <dbReference type="Proteomes" id="UP001365542"/>
    </source>
</evidence>
<feature type="chain" id="PRO_5043765662" evidence="1">
    <location>
        <begin position="16"/>
        <end position="103"/>
    </location>
</feature>
<sequence length="103" mass="11253">MKIVIIAILATIAASLPTPDTTNPNSSNAGLKIDLVGNKLHRRDVTGIEARREKNKRFLEMLTGNGLNMEFIPGKSQGTNRPPPSMTLEEATRAEASFHDKII</sequence>
<gene>
    <name evidence="2" type="ORF">TWF694_010282</name>
</gene>
<evidence type="ECO:0000313" key="2">
    <source>
        <dbReference type="EMBL" id="KAK6538707.1"/>
    </source>
</evidence>
<organism evidence="2 3">
    <name type="scientific">Orbilia ellipsospora</name>
    <dbReference type="NCBI Taxonomy" id="2528407"/>
    <lineage>
        <taxon>Eukaryota</taxon>
        <taxon>Fungi</taxon>
        <taxon>Dikarya</taxon>
        <taxon>Ascomycota</taxon>
        <taxon>Pezizomycotina</taxon>
        <taxon>Orbiliomycetes</taxon>
        <taxon>Orbiliales</taxon>
        <taxon>Orbiliaceae</taxon>
        <taxon>Orbilia</taxon>
    </lineage>
</organism>
<keyword evidence="3" id="KW-1185">Reference proteome</keyword>
<comment type="caution">
    <text evidence="2">The sequence shown here is derived from an EMBL/GenBank/DDBJ whole genome shotgun (WGS) entry which is preliminary data.</text>
</comment>
<dbReference type="EMBL" id="JAVHJO010000007">
    <property type="protein sequence ID" value="KAK6538707.1"/>
    <property type="molecule type" value="Genomic_DNA"/>
</dbReference>
<proteinExistence type="predicted"/>
<feature type="signal peptide" evidence="1">
    <location>
        <begin position="1"/>
        <end position="15"/>
    </location>
</feature>